<keyword evidence="2 8" id="KW-0699">rRNA-binding</keyword>
<feature type="domain" description="KOW" evidence="10">
    <location>
        <begin position="3"/>
        <end position="30"/>
    </location>
</feature>
<evidence type="ECO:0000256" key="4">
    <source>
        <dbReference type="ARBA" id="ARBA00022980"/>
    </source>
</evidence>
<comment type="function">
    <text evidence="8">One of two assembly initiator proteins, it binds directly to the 5'-end of the 23S rRNA, where it nucleates assembly of the 50S subunit.</text>
</comment>
<proteinExistence type="inferred from homology"/>
<dbReference type="HAMAP" id="MF_01326_B">
    <property type="entry name" value="Ribosomal_uL24_B"/>
    <property type="match status" value="1"/>
</dbReference>
<dbReference type="FunFam" id="2.30.30.30:FF:000004">
    <property type="entry name" value="50S ribosomal protein L24"/>
    <property type="match status" value="1"/>
</dbReference>
<dbReference type="Pfam" id="PF00467">
    <property type="entry name" value="KOW"/>
    <property type="match status" value="1"/>
</dbReference>
<dbReference type="SMART" id="SM00739">
    <property type="entry name" value="KOW"/>
    <property type="match status" value="1"/>
</dbReference>
<evidence type="ECO:0000256" key="6">
    <source>
        <dbReference type="ARBA" id="ARBA00035206"/>
    </source>
</evidence>
<reference evidence="12" key="1">
    <citation type="submission" date="2018-02" db="EMBL/GenBank/DDBJ databases">
        <authorList>
            <person name="O'Hara-Hanley K."/>
            <person name="Soby S."/>
        </authorList>
    </citation>
    <scope>NUCLEOTIDE SEQUENCE [LARGE SCALE GENOMIC DNA]</scope>
    <source>
        <strain evidence="12">MWU14-2602</strain>
    </source>
</reference>
<evidence type="ECO:0000256" key="1">
    <source>
        <dbReference type="ARBA" id="ARBA00010618"/>
    </source>
</evidence>
<dbReference type="GO" id="GO:0006412">
    <property type="term" value="P:translation"/>
    <property type="evidence" value="ECO:0007669"/>
    <property type="project" value="UniProtKB-UniRule"/>
</dbReference>
<gene>
    <name evidence="8" type="primary">rplX</name>
    <name evidence="11" type="ORF">C2I19_14925</name>
</gene>
<dbReference type="InterPro" id="IPR041988">
    <property type="entry name" value="Ribosomal_uL24_KOW"/>
</dbReference>
<dbReference type="InterPro" id="IPR057264">
    <property type="entry name" value="Ribosomal_uL24_C"/>
</dbReference>
<comment type="similarity">
    <text evidence="1 8 9">Belongs to the universal ribosomal protein uL24 family.</text>
</comment>
<dbReference type="InterPro" id="IPR008991">
    <property type="entry name" value="Translation_prot_SH3-like_sf"/>
</dbReference>
<sequence>MRKIRKGDEVVVITGKDKGKRGTVLRVLETKLVVEGVNVAKKHQKPNPVRGVAGGIVEKTMPVDASNVAIFNPASQKADRVGFKVLEDGRKVRVFKSSGEVIGA</sequence>
<dbReference type="OrthoDB" id="9807419at2"/>
<keyword evidence="5 8" id="KW-0687">Ribonucleoprotein</keyword>
<evidence type="ECO:0000256" key="9">
    <source>
        <dbReference type="RuleBase" id="RU003477"/>
    </source>
</evidence>
<dbReference type="EMBL" id="PQWB01000070">
    <property type="protein sequence ID" value="POZ61164.1"/>
    <property type="molecule type" value="Genomic_DNA"/>
</dbReference>
<evidence type="ECO:0000259" key="10">
    <source>
        <dbReference type="SMART" id="SM00739"/>
    </source>
</evidence>
<evidence type="ECO:0000313" key="12">
    <source>
        <dbReference type="Proteomes" id="UP000237082"/>
    </source>
</evidence>
<dbReference type="GO" id="GO:0019843">
    <property type="term" value="F:rRNA binding"/>
    <property type="evidence" value="ECO:0007669"/>
    <property type="project" value="UniProtKB-UniRule"/>
</dbReference>
<evidence type="ECO:0000313" key="11">
    <source>
        <dbReference type="EMBL" id="POZ61164.1"/>
    </source>
</evidence>
<dbReference type="GO" id="GO:1990904">
    <property type="term" value="C:ribonucleoprotein complex"/>
    <property type="evidence" value="ECO:0007669"/>
    <property type="project" value="UniProtKB-KW"/>
</dbReference>
<dbReference type="InterPro" id="IPR005824">
    <property type="entry name" value="KOW"/>
</dbReference>
<evidence type="ECO:0000256" key="8">
    <source>
        <dbReference type="HAMAP-Rule" id="MF_01326"/>
    </source>
</evidence>
<protein>
    <recommendedName>
        <fullName evidence="6 8">Large ribosomal subunit protein uL24</fullName>
    </recommendedName>
</protein>
<organism evidence="11 12">
    <name type="scientific">Chromobacterium alticapitis</name>
    <dbReference type="NCBI Taxonomy" id="2073169"/>
    <lineage>
        <taxon>Bacteria</taxon>
        <taxon>Pseudomonadati</taxon>
        <taxon>Pseudomonadota</taxon>
        <taxon>Betaproteobacteria</taxon>
        <taxon>Neisseriales</taxon>
        <taxon>Chromobacteriaceae</taxon>
        <taxon>Chromobacterium</taxon>
    </lineage>
</organism>
<dbReference type="GO" id="GO:0005840">
    <property type="term" value="C:ribosome"/>
    <property type="evidence" value="ECO:0007669"/>
    <property type="project" value="UniProtKB-KW"/>
</dbReference>
<dbReference type="Gene3D" id="2.30.30.30">
    <property type="match status" value="1"/>
</dbReference>
<dbReference type="NCBIfam" id="TIGR01079">
    <property type="entry name" value="rplX_bact"/>
    <property type="match status" value="1"/>
</dbReference>
<comment type="subunit">
    <text evidence="8">Part of the 50S ribosomal subunit.</text>
</comment>
<dbReference type="CDD" id="cd06089">
    <property type="entry name" value="KOW_RPL26"/>
    <property type="match status" value="1"/>
</dbReference>
<evidence type="ECO:0000256" key="3">
    <source>
        <dbReference type="ARBA" id="ARBA00022884"/>
    </source>
</evidence>
<comment type="function">
    <text evidence="7 8">One of the proteins that surrounds the polypeptide exit tunnel on the outside of the subunit.</text>
</comment>
<comment type="caution">
    <text evidence="11">The sequence shown here is derived from an EMBL/GenBank/DDBJ whole genome shotgun (WGS) entry which is preliminary data.</text>
</comment>
<dbReference type="SUPFAM" id="SSF50104">
    <property type="entry name" value="Translation proteins SH3-like domain"/>
    <property type="match status" value="1"/>
</dbReference>
<dbReference type="Pfam" id="PF17136">
    <property type="entry name" value="ribosomal_L24"/>
    <property type="match status" value="1"/>
</dbReference>
<dbReference type="RefSeq" id="WP_103903477.1">
    <property type="nucleotide sequence ID" value="NZ_PQWB01000070.1"/>
</dbReference>
<evidence type="ECO:0000256" key="2">
    <source>
        <dbReference type="ARBA" id="ARBA00022730"/>
    </source>
</evidence>
<dbReference type="PANTHER" id="PTHR12903">
    <property type="entry name" value="MITOCHONDRIAL RIBOSOMAL PROTEIN L24"/>
    <property type="match status" value="1"/>
</dbReference>
<keyword evidence="4 8" id="KW-0689">Ribosomal protein</keyword>
<accession>A0A2S5DDM8</accession>
<keyword evidence="3 8" id="KW-0694">RNA-binding</keyword>
<keyword evidence="12" id="KW-1185">Reference proteome</keyword>
<dbReference type="AlphaFoldDB" id="A0A2S5DDM8"/>
<evidence type="ECO:0000256" key="7">
    <source>
        <dbReference type="ARBA" id="ARBA00058688"/>
    </source>
</evidence>
<dbReference type="InterPro" id="IPR014722">
    <property type="entry name" value="Rib_uL2_dom2"/>
</dbReference>
<dbReference type="Proteomes" id="UP000237082">
    <property type="component" value="Unassembled WGS sequence"/>
</dbReference>
<name>A0A2S5DDM8_9NEIS</name>
<dbReference type="InterPro" id="IPR003256">
    <property type="entry name" value="Ribosomal_uL24"/>
</dbReference>
<dbReference type="InterPro" id="IPR005825">
    <property type="entry name" value="Ribosomal_uL24_CS"/>
</dbReference>
<evidence type="ECO:0000256" key="5">
    <source>
        <dbReference type="ARBA" id="ARBA00023274"/>
    </source>
</evidence>
<dbReference type="GO" id="GO:0003735">
    <property type="term" value="F:structural constituent of ribosome"/>
    <property type="evidence" value="ECO:0007669"/>
    <property type="project" value="InterPro"/>
</dbReference>
<dbReference type="PROSITE" id="PS01108">
    <property type="entry name" value="RIBOSOMAL_L24"/>
    <property type="match status" value="1"/>
</dbReference>